<organism evidence="1">
    <name type="scientific">marine metagenome</name>
    <dbReference type="NCBI Taxonomy" id="408172"/>
    <lineage>
        <taxon>unclassified sequences</taxon>
        <taxon>metagenomes</taxon>
        <taxon>ecological metagenomes</taxon>
    </lineage>
</organism>
<dbReference type="EMBL" id="UINC01191044">
    <property type="protein sequence ID" value="SVE05487.1"/>
    <property type="molecule type" value="Genomic_DNA"/>
</dbReference>
<name>A0A383ACE6_9ZZZZ</name>
<gene>
    <name evidence="1" type="ORF">METZ01_LOCUS458341</name>
</gene>
<evidence type="ECO:0008006" key="2">
    <source>
        <dbReference type="Google" id="ProtNLM"/>
    </source>
</evidence>
<evidence type="ECO:0000313" key="1">
    <source>
        <dbReference type="EMBL" id="SVE05487.1"/>
    </source>
</evidence>
<dbReference type="AlphaFoldDB" id="A0A383ACE6"/>
<sequence>MSNVQKQSWLIDRRHALRAMGTCIALPMLECMTPLRAAEKISTPRRSAFIYLANGVHSLNYQITKPGKEYEFSQSLKPLEKH</sequence>
<proteinExistence type="predicted"/>
<accession>A0A383ACE6</accession>
<protein>
    <recommendedName>
        <fullName evidence="2">DUF1552 domain-containing protein</fullName>
    </recommendedName>
</protein>
<reference evidence="1" key="1">
    <citation type="submission" date="2018-05" db="EMBL/GenBank/DDBJ databases">
        <authorList>
            <person name="Lanie J.A."/>
            <person name="Ng W.-L."/>
            <person name="Kazmierczak K.M."/>
            <person name="Andrzejewski T.M."/>
            <person name="Davidsen T.M."/>
            <person name="Wayne K.J."/>
            <person name="Tettelin H."/>
            <person name="Glass J.I."/>
            <person name="Rusch D."/>
            <person name="Podicherti R."/>
            <person name="Tsui H.-C.T."/>
            <person name="Winkler M.E."/>
        </authorList>
    </citation>
    <scope>NUCLEOTIDE SEQUENCE</scope>
</reference>
<feature type="non-terminal residue" evidence="1">
    <location>
        <position position="82"/>
    </location>
</feature>